<dbReference type="PROSITE" id="PS51257">
    <property type="entry name" value="PROKAR_LIPOPROTEIN"/>
    <property type="match status" value="1"/>
</dbReference>
<feature type="signal peptide" evidence="1">
    <location>
        <begin position="1"/>
        <end position="22"/>
    </location>
</feature>
<proteinExistence type="predicted"/>
<reference evidence="2 3" key="1">
    <citation type="submission" date="2020-08" db="EMBL/GenBank/DDBJ databases">
        <title>Description of novel Flavobacterium F-380 isolate.</title>
        <authorList>
            <person name="Saticioglu I.B."/>
            <person name="Duman M."/>
            <person name="Altun S."/>
        </authorList>
    </citation>
    <scope>NUCLEOTIDE SEQUENCE [LARGE SCALE GENOMIC DNA]</scope>
    <source>
        <strain evidence="2 3">F-380</strain>
    </source>
</reference>
<name>A0ABR7JA40_9FLAO</name>
<dbReference type="EMBL" id="JACRUJ010000005">
    <property type="protein sequence ID" value="MBC5842403.1"/>
    <property type="molecule type" value="Genomic_DNA"/>
</dbReference>
<accession>A0ABR7JA40</accession>
<protein>
    <recommendedName>
        <fullName evidence="4">Lipoprotein</fullName>
    </recommendedName>
</protein>
<organism evidence="2 3">
    <name type="scientific">Flavobacterium kayseriense</name>
    <dbReference type="NCBI Taxonomy" id="2764714"/>
    <lineage>
        <taxon>Bacteria</taxon>
        <taxon>Pseudomonadati</taxon>
        <taxon>Bacteroidota</taxon>
        <taxon>Flavobacteriia</taxon>
        <taxon>Flavobacteriales</taxon>
        <taxon>Flavobacteriaceae</taxon>
        <taxon>Flavobacterium</taxon>
    </lineage>
</organism>
<keyword evidence="3" id="KW-1185">Reference proteome</keyword>
<evidence type="ECO:0008006" key="4">
    <source>
        <dbReference type="Google" id="ProtNLM"/>
    </source>
</evidence>
<dbReference type="Proteomes" id="UP000629963">
    <property type="component" value="Unassembled WGS sequence"/>
</dbReference>
<dbReference type="RefSeq" id="WP_187010903.1">
    <property type="nucleotide sequence ID" value="NZ_JACRUI010000005.1"/>
</dbReference>
<sequence>MKKTLLLLAFVLFIASCGIKNTQTLISEGNYDTAIDRAVEGLRSNKNAKGKQDYIYLLEEAFAKAKERDLSAIRFWEQEANPQNLEKIYTTYVALADRQNQIAPLLPLQLLKENKNAKFIFSNYNTEIINSKQKLSSFLYDNSKALLLTKNKANARRAFDDLVYLNRINPNFKETNDLMIEAQSKGTDYVKVSLQNDTNQLIPLQLQKELMDFNTYGLDQKWTIFDSSNQKGVSYDYGLILNFNQIDISPEQIKEKEFVKEKQIKDGVKALVDSRGKVVKDSLGKPIMVDNLKTIQIRIYEFYQFKACYIAANVNFIDLKSNRVLESFPIATESVFENTYATYKGDRRATESEYYTYFDRRALPFPNNEQMVYDTAQDLKAKFKTIISRNNFTGNR</sequence>
<gene>
    <name evidence="2" type="ORF">H8R23_13380</name>
</gene>
<evidence type="ECO:0000256" key="1">
    <source>
        <dbReference type="SAM" id="SignalP"/>
    </source>
</evidence>
<evidence type="ECO:0000313" key="3">
    <source>
        <dbReference type="Proteomes" id="UP000629963"/>
    </source>
</evidence>
<keyword evidence="1" id="KW-0732">Signal</keyword>
<feature type="chain" id="PRO_5045760416" description="Lipoprotein" evidence="1">
    <location>
        <begin position="23"/>
        <end position="396"/>
    </location>
</feature>
<evidence type="ECO:0000313" key="2">
    <source>
        <dbReference type="EMBL" id="MBC5842403.1"/>
    </source>
</evidence>
<comment type="caution">
    <text evidence="2">The sequence shown here is derived from an EMBL/GenBank/DDBJ whole genome shotgun (WGS) entry which is preliminary data.</text>
</comment>